<evidence type="ECO:0000256" key="15">
    <source>
        <dbReference type="SAM" id="MobiDB-lite"/>
    </source>
</evidence>
<feature type="region of interest" description="Disordered" evidence="15">
    <location>
        <begin position="201"/>
        <end position="224"/>
    </location>
</feature>
<gene>
    <name evidence="18" type="ORF">Sradi_0344000</name>
</gene>
<evidence type="ECO:0000256" key="9">
    <source>
        <dbReference type="ARBA" id="ARBA00022786"/>
    </source>
</evidence>
<sequence length="247" mass="26638">MNPTSISISRRLLQSADLDNFDAVPGTSLSAAIDPVFQPSNATAATRPFNPTLPFDSSMVLTLLVLLTALFFLAFFSVYIRRLSSSASEDPGSSTPSSASRNRTPPPSQKGGLDSSAVNSLPLVAYGKAAKHPIIDECPICLSELRERETVKLIPYCGHVFHPGCIDTWLSTHVTCPLCRSAELFKRVEEEVCLDVTHDKNGSGMGERSTVEDGDAWRDESSGGVRRTCSGSSLVHHEAVLQRSTSL</sequence>
<comment type="catalytic activity">
    <reaction evidence="1">
        <text>S-ubiquitinyl-[E2 ubiquitin-conjugating enzyme]-L-cysteine + [acceptor protein]-L-lysine = [E2 ubiquitin-conjugating enzyme]-L-cysteine + N(6)-ubiquitinyl-[acceptor protein]-L-lysine.</text>
        <dbReference type="EC" id="2.3.2.27"/>
    </reaction>
</comment>
<reference evidence="18" key="2">
    <citation type="journal article" date="2024" name="Plant">
        <title>Genomic evolution and insights into agronomic trait innovations of Sesamum species.</title>
        <authorList>
            <person name="Miao H."/>
            <person name="Wang L."/>
            <person name="Qu L."/>
            <person name="Liu H."/>
            <person name="Sun Y."/>
            <person name="Le M."/>
            <person name="Wang Q."/>
            <person name="Wei S."/>
            <person name="Zheng Y."/>
            <person name="Lin W."/>
            <person name="Duan Y."/>
            <person name="Cao H."/>
            <person name="Xiong S."/>
            <person name="Wang X."/>
            <person name="Wei L."/>
            <person name="Li C."/>
            <person name="Ma Q."/>
            <person name="Ju M."/>
            <person name="Zhao R."/>
            <person name="Li G."/>
            <person name="Mu C."/>
            <person name="Tian Q."/>
            <person name="Mei H."/>
            <person name="Zhang T."/>
            <person name="Gao T."/>
            <person name="Zhang H."/>
        </authorList>
    </citation>
    <scope>NUCLEOTIDE SEQUENCE</scope>
    <source>
        <strain evidence="18">G02</strain>
    </source>
</reference>
<evidence type="ECO:0000256" key="3">
    <source>
        <dbReference type="ARBA" id="ARBA00004906"/>
    </source>
</evidence>
<keyword evidence="6 16" id="KW-0812">Transmembrane</keyword>
<evidence type="ECO:0000256" key="6">
    <source>
        <dbReference type="ARBA" id="ARBA00022692"/>
    </source>
</evidence>
<evidence type="ECO:0000256" key="11">
    <source>
        <dbReference type="ARBA" id="ARBA00022989"/>
    </source>
</evidence>
<evidence type="ECO:0000313" key="18">
    <source>
        <dbReference type="EMBL" id="KAL0436361.1"/>
    </source>
</evidence>
<reference evidence="18" key="1">
    <citation type="submission" date="2020-06" db="EMBL/GenBank/DDBJ databases">
        <authorList>
            <person name="Li T."/>
            <person name="Hu X."/>
            <person name="Zhang T."/>
            <person name="Song X."/>
            <person name="Zhang H."/>
            <person name="Dai N."/>
            <person name="Sheng W."/>
            <person name="Hou X."/>
            <person name="Wei L."/>
        </authorList>
    </citation>
    <scope>NUCLEOTIDE SEQUENCE</scope>
    <source>
        <strain evidence="18">G02</strain>
        <tissue evidence="18">Leaf</tissue>
    </source>
</reference>
<dbReference type="InterPro" id="IPR053238">
    <property type="entry name" value="RING-H2_zinc_finger"/>
</dbReference>
<dbReference type="PANTHER" id="PTHR14155">
    <property type="entry name" value="RING FINGER DOMAIN-CONTAINING"/>
    <property type="match status" value="1"/>
</dbReference>
<evidence type="ECO:0000256" key="12">
    <source>
        <dbReference type="ARBA" id="ARBA00023136"/>
    </source>
</evidence>
<dbReference type="PANTHER" id="PTHR14155:SF592">
    <property type="entry name" value="RING-H2 FINGER PROTEIN ATL57"/>
    <property type="match status" value="1"/>
</dbReference>
<feature type="compositionally biased region" description="Basic and acidic residues" evidence="15">
    <location>
        <begin position="209"/>
        <end position="221"/>
    </location>
</feature>
<dbReference type="GO" id="GO:0008270">
    <property type="term" value="F:zinc ion binding"/>
    <property type="evidence" value="ECO:0007669"/>
    <property type="project" value="UniProtKB-KW"/>
</dbReference>
<comment type="pathway">
    <text evidence="3">Protein modification; protein ubiquitination.</text>
</comment>
<keyword evidence="10" id="KW-0862">Zinc</keyword>
<feature type="compositionally biased region" description="Polar residues" evidence="15">
    <location>
        <begin position="86"/>
        <end position="103"/>
    </location>
</feature>
<dbReference type="EC" id="2.3.2.27" evidence="4"/>
<name>A0AAW2W834_SESRA</name>
<proteinExistence type="inferred from homology"/>
<dbReference type="EMBL" id="JACGWJ010000002">
    <property type="protein sequence ID" value="KAL0436361.1"/>
    <property type="molecule type" value="Genomic_DNA"/>
</dbReference>
<feature type="transmembrane region" description="Helical" evidence="16">
    <location>
        <begin position="59"/>
        <end position="80"/>
    </location>
</feature>
<evidence type="ECO:0000256" key="4">
    <source>
        <dbReference type="ARBA" id="ARBA00012483"/>
    </source>
</evidence>
<keyword evidence="11 16" id="KW-1133">Transmembrane helix</keyword>
<evidence type="ECO:0000256" key="16">
    <source>
        <dbReference type="SAM" id="Phobius"/>
    </source>
</evidence>
<feature type="domain" description="RING-type" evidence="17">
    <location>
        <begin position="138"/>
        <end position="180"/>
    </location>
</feature>
<dbReference type="InterPro" id="IPR001841">
    <property type="entry name" value="Znf_RING"/>
</dbReference>
<evidence type="ECO:0000256" key="8">
    <source>
        <dbReference type="ARBA" id="ARBA00022771"/>
    </source>
</evidence>
<evidence type="ECO:0000256" key="13">
    <source>
        <dbReference type="ARBA" id="ARBA00024209"/>
    </source>
</evidence>
<dbReference type="SUPFAM" id="SSF57850">
    <property type="entry name" value="RING/U-box"/>
    <property type="match status" value="1"/>
</dbReference>
<dbReference type="Gene3D" id="3.30.40.10">
    <property type="entry name" value="Zinc/RING finger domain, C3HC4 (zinc finger)"/>
    <property type="match status" value="1"/>
</dbReference>
<dbReference type="GO" id="GO:0016020">
    <property type="term" value="C:membrane"/>
    <property type="evidence" value="ECO:0007669"/>
    <property type="project" value="UniProtKB-SubCell"/>
</dbReference>
<dbReference type="GO" id="GO:0061630">
    <property type="term" value="F:ubiquitin protein ligase activity"/>
    <property type="evidence" value="ECO:0007669"/>
    <property type="project" value="UniProtKB-EC"/>
</dbReference>
<evidence type="ECO:0000259" key="17">
    <source>
        <dbReference type="PROSITE" id="PS50089"/>
    </source>
</evidence>
<organism evidence="18">
    <name type="scientific">Sesamum radiatum</name>
    <name type="common">Black benniseed</name>
    <dbReference type="NCBI Taxonomy" id="300843"/>
    <lineage>
        <taxon>Eukaryota</taxon>
        <taxon>Viridiplantae</taxon>
        <taxon>Streptophyta</taxon>
        <taxon>Embryophyta</taxon>
        <taxon>Tracheophyta</taxon>
        <taxon>Spermatophyta</taxon>
        <taxon>Magnoliopsida</taxon>
        <taxon>eudicotyledons</taxon>
        <taxon>Gunneridae</taxon>
        <taxon>Pentapetalae</taxon>
        <taxon>asterids</taxon>
        <taxon>lamiids</taxon>
        <taxon>Lamiales</taxon>
        <taxon>Pedaliaceae</taxon>
        <taxon>Sesamum</taxon>
    </lineage>
</organism>
<protein>
    <recommendedName>
        <fullName evidence="4">RING-type E3 ubiquitin transferase</fullName>
        <ecNumber evidence="4">2.3.2.27</ecNumber>
    </recommendedName>
</protein>
<keyword evidence="8 14" id="KW-0863">Zinc-finger</keyword>
<dbReference type="InterPro" id="IPR013083">
    <property type="entry name" value="Znf_RING/FYVE/PHD"/>
</dbReference>
<evidence type="ECO:0000256" key="7">
    <source>
        <dbReference type="ARBA" id="ARBA00022723"/>
    </source>
</evidence>
<dbReference type="FunFam" id="3.30.40.10:FF:000187">
    <property type="entry name" value="E3 ubiquitin-protein ligase ATL6"/>
    <property type="match status" value="1"/>
</dbReference>
<dbReference type="SMART" id="SM00184">
    <property type="entry name" value="RING"/>
    <property type="match status" value="1"/>
</dbReference>
<keyword evidence="12 16" id="KW-0472">Membrane</keyword>
<evidence type="ECO:0000256" key="14">
    <source>
        <dbReference type="PROSITE-ProRule" id="PRU00175"/>
    </source>
</evidence>
<dbReference type="CDD" id="cd16461">
    <property type="entry name" value="RING-H2_EL5-like"/>
    <property type="match status" value="1"/>
</dbReference>
<evidence type="ECO:0000256" key="5">
    <source>
        <dbReference type="ARBA" id="ARBA00022679"/>
    </source>
</evidence>
<keyword evidence="9" id="KW-0833">Ubl conjugation pathway</keyword>
<dbReference type="PROSITE" id="PS50089">
    <property type="entry name" value="ZF_RING_2"/>
    <property type="match status" value="1"/>
</dbReference>
<keyword evidence="5" id="KW-0808">Transferase</keyword>
<keyword evidence="7" id="KW-0479">Metal-binding</keyword>
<evidence type="ECO:0000256" key="2">
    <source>
        <dbReference type="ARBA" id="ARBA00004167"/>
    </source>
</evidence>
<comment type="similarity">
    <text evidence="13">Belongs to the RING-type zinc finger family. ATL subfamily.</text>
</comment>
<comment type="caution">
    <text evidence="18">The sequence shown here is derived from an EMBL/GenBank/DDBJ whole genome shotgun (WGS) entry which is preliminary data.</text>
</comment>
<dbReference type="Pfam" id="PF13639">
    <property type="entry name" value="zf-RING_2"/>
    <property type="match status" value="1"/>
</dbReference>
<comment type="subcellular location">
    <subcellularLocation>
        <location evidence="2">Membrane</location>
        <topology evidence="2">Single-pass membrane protein</topology>
    </subcellularLocation>
</comment>
<accession>A0AAW2W834</accession>
<dbReference type="AlphaFoldDB" id="A0AAW2W834"/>
<evidence type="ECO:0000256" key="1">
    <source>
        <dbReference type="ARBA" id="ARBA00000900"/>
    </source>
</evidence>
<feature type="region of interest" description="Disordered" evidence="15">
    <location>
        <begin position="86"/>
        <end position="116"/>
    </location>
</feature>
<evidence type="ECO:0000256" key="10">
    <source>
        <dbReference type="ARBA" id="ARBA00022833"/>
    </source>
</evidence>